<sequence>MDEIKSRDTCSGNMPLGSRPVKVACLGCRASKIRCDLKKPCASCTINHEECRYLPSQRGGARRGPLAAEELAKRPAQRLVNNGGVDNGATVVNSPGFYLHSHPSTAVPFPLSSPSPIELDPRPCSTSLEDSGLGLPLPLSGFRDPQELVGAVEPSLWTIRAYRCDQDLMNAYYIFIHPYFPCLPPPAVPQYEDKYEAFGIRSPEPNTSSLPYWPTSPLSLALAAILALIPPGKSLATDYDSIEPRKSYSELYARSALESCEDSLESPSRVDPAKGPQSTLHPAILQKVEPVLALDLLSLYECCHRGNIPKMRFRANQALTIAMDDWGTPDRYPRRSPTHNSFSRVSRLPRAMATSSKCTRPHFSAAAE</sequence>
<keyword evidence="1" id="KW-0805">Transcription regulation</keyword>
<dbReference type="GO" id="GO:0008270">
    <property type="term" value="F:zinc ion binding"/>
    <property type="evidence" value="ECO:0007669"/>
    <property type="project" value="InterPro"/>
</dbReference>
<protein>
    <recommendedName>
        <fullName evidence="5">Zn(2)-C6 fungal-type domain-containing protein</fullName>
    </recommendedName>
</protein>
<dbReference type="PANTHER" id="PTHR47431:SF5">
    <property type="entry name" value="ZN(II)2CYS6 TRANSCRIPTION FACTOR (EUROFUNG)"/>
    <property type="match status" value="1"/>
</dbReference>
<evidence type="ECO:0000313" key="7">
    <source>
        <dbReference type="Proteomes" id="UP000247810"/>
    </source>
</evidence>
<keyword evidence="3" id="KW-0804">Transcription</keyword>
<evidence type="ECO:0000313" key="6">
    <source>
        <dbReference type="EMBL" id="PYH92839.1"/>
    </source>
</evidence>
<dbReference type="InterPro" id="IPR001138">
    <property type="entry name" value="Zn2Cys6_DnaBD"/>
</dbReference>
<dbReference type="EMBL" id="KZ825906">
    <property type="protein sequence ID" value="PYH92839.1"/>
    <property type="molecule type" value="Genomic_DNA"/>
</dbReference>
<gene>
    <name evidence="6" type="ORF">BO71DRAFT_15851</name>
</gene>
<evidence type="ECO:0000256" key="1">
    <source>
        <dbReference type="ARBA" id="ARBA00023015"/>
    </source>
</evidence>
<keyword evidence="4" id="KW-0539">Nucleus</keyword>
<keyword evidence="2" id="KW-0238">DNA-binding</keyword>
<evidence type="ECO:0000256" key="3">
    <source>
        <dbReference type="ARBA" id="ARBA00023163"/>
    </source>
</evidence>
<reference evidence="6 7" key="1">
    <citation type="submission" date="2018-02" db="EMBL/GenBank/DDBJ databases">
        <title>The genomes of Aspergillus section Nigri reveals drivers in fungal speciation.</title>
        <authorList>
            <consortium name="DOE Joint Genome Institute"/>
            <person name="Vesth T.C."/>
            <person name="Nybo J."/>
            <person name="Theobald S."/>
            <person name="Brandl J."/>
            <person name="Frisvad J.C."/>
            <person name="Nielsen K.F."/>
            <person name="Lyhne E.K."/>
            <person name="Kogle M.E."/>
            <person name="Kuo A."/>
            <person name="Riley R."/>
            <person name="Clum A."/>
            <person name="Nolan M."/>
            <person name="Lipzen A."/>
            <person name="Salamov A."/>
            <person name="Henrissat B."/>
            <person name="Wiebenga A."/>
            <person name="De vries R.P."/>
            <person name="Grigoriev I.V."/>
            <person name="Mortensen U.H."/>
            <person name="Andersen M.R."/>
            <person name="Baker S.E."/>
        </authorList>
    </citation>
    <scope>NUCLEOTIDE SEQUENCE [LARGE SCALE GENOMIC DNA]</scope>
    <source>
        <strain evidence="6 7">CBS 707.79</strain>
    </source>
</reference>
<proteinExistence type="predicted"/>
<dbReference type="Gene3D" id="4.10.240.10">
    <property type="entry name" value="Zn(2)-C6 fungal-type DNA-binding domain"/>
    <property type="match status" value="1"/>
</dbReference>
<dbReference type="PANTHER" id="PTHR47431">
    <property type="entry name" value="ZN(II)2CYS6 TRANSCRIPTION FACTOR (EUROFUNG)-RELATED"/>
    <property type="match status" value="1"/>
</dbReference>
<dbReference type="VEuPathDB" id="FungiDB:BO71DRAFT_15851"/>
<dbReference type="OrthoDB" id="2123952at2759"/>
<dbReference type="GO" id="GO:0003677">
    <property type="term" value="F:DNA binding"/>
    <property type="evidence" value="ECO:0007669"/>
    <property type="project" value="UniProtKB-KW"/>
</dbReference>
<dbReference type="AlphaFoldDB" id="A0A319D6P7"/>
<dbReference type="GO" id="GO:0009893">
    <property type="term" value="P:positive regulation of metabolic process"/>
    <property type="evidence" value="ECO:0007669"/>
    <property type="project" value="UniProtKB-ARBA"/>
</dbReference>
<organism evidence="6 7">
    <name type="scientific">Aspergillus ellipticus CBS 707.79</name>
    <dbReference type="NCBI Taxonomy" id="1448320"/>
    <lineage>
        <taxon>Eukaryota</taxon>
        <taxon>Fungi</taxon>
        <taxon>Dikarya</taxon>
        <taxon>Ascomycota</taxon>
        <taxon>Pezizomycotina</taxon>
        <taxon>Eurotiomycetes</taxon>
        <taxon>Eurotiomycetidae</taxon>
        <taxon>Eurotiales</taxon>
        <taxon>Aspergillaceae</taxon>
        <taxon>Aspergillus</taxon>
        <taxon>Aspergillus subgen. Circumdati</taxon>
    </lineage>
</organism>
<keyword evidence="7" id="KW-1185">Reference proteome</keyword>
<dbReference type="CDD" id="cd00067">
    <property type="entry name" value="GAL4"/>
    <property type="match status" value="1"/>
</dbReference>
<evidence type="ECO:0000259" key="5">
    <source>
        <dbReference type="PROSITE" id="PS50048"/>
    </source>
</evidence>
<dbReference type="SUPFAM" id="SSF57701">
    <property type="entry name" value="Zn2/Cys6 DNA-binding domain"/>
    <property type="match status" value="1"/>
</dbReference>
<evidence type="ECO:0000256" key="2">
    <source>
        <dbReference type="ARBA" id="ARBA00023125"/>
    </source>
</evidence>
<dbReference type="InterPro" id="IPR036864">
    <property type="entry name" value="Zn2-C6_fun-type_DNA-bd_sf"/>
</dbReference>
<dbReference type="STRING" id="1448320.A0A319D6P7"/>
<dbReference type="PROSITE" id="PS50048">
    <property type="entry name" value="ZN2_CY6_FUNGAL_2"/>
    <property type="match status" value="1"/>
</dbReference>
<accession>A0A319D6P7</accession>
<dbReference type="PROSITE" id="PS00463">
    <property type="entry name" value="ZN2_CY6_FUNGAL_1"/>
    <property type="match status" value="1"/>
</dbReference>
<name>A0A319D6P7_9EURO</name>
<feature type="domain" description="Zn(2)-C6 fungal-type" evidence="5">
    <location>
        <begin position="24"/>
        <end position="53"/>
    </location>
</feature>
<dbReference type="GO" id="GO:0000981">
    <property type="term" value="F:DNA-binding transcription factor activity, RNA polymerase II-specific"/>
    <property type="evidence" value="ECO:0007669"/>
    <property type="project" value="InterPro"/>
</dbReference>
<evidence type="ECO:0000256" key="4">
    <source>
        <dbReference type="ARBA" id="ARBA00023242"/>
    </source>
</evidence>
<dbReference type="Proteomes" id="UP000247810">
    <property type="component" value="Unassembled WGS sequence"/>
</dbReference>
<dbReference type="Pfam" id="PF00172">
    <property type="entry name" value="Zn_clus"/>
    <property type="match status" value="1"/>
</dbReference>
<dbReference type="SMART" id="SM00066">
    <property type="entry name" value="GAL4"/>
    <property type="match status" value="1"/>
</dbReference>